<name>A0ABD0JUN3_9CAEN</name>
<evidence type="ECO:0000256" key="5">
    <source>
        <dbReference type="ARBA" id="ARBA00034545"/>
    </source>
</evidence>
<dbReference type="SUPFAM" id="SSF53335">
    <property type="entry name" value="S-adenosyl-L-methionine-dependent methyltransferases"/>
    <property type="match status" value="1"/>
</dbReference>
<evidence type="ECO:0000256" key="2">
    <source>
        <dbReference type="ARBA" id="ARBA00022691"/>
    </source>
</evidence>
<dbReference type="PANTHER" id="PTHR43675">
    <property type="entry name" value="ARSENITE METHYLTRANSFERASE"/>
    <property type="match status" value="1"/>
</dbReference>
<dbReference type="Proteomes" id="UP001519460">
    <property type="component" value="Unassembled WGS sequence"/>
</dbReference>
<dbReference type="EC" id="2.1.1.137" evidence="4"/>
<evidence type="ECO:0000256" key="1">
    <source>
        <dbReference type="ARBA" id="ARBA00022679"/>
    </source>
</evidence>
<dbReference type="Pfam" id="PF13847">
    <property type="entry name" value="Methyltransf_31"/>
    <property type="match status" value="1"/>
</dbReference>
<dbReference type="GO" id="GO:0030791">
    <property type="term" value="F:arsenite methyltransferase activity"/>
    <property type="evidence" value="ECO:0007669"/>
    <property type="project" value="UniProtKB-EC"/>
</dbReference>
<dbReference type="AlphaFoldDB" id="A0ABD0JUN3"/>
<dbReference type="Gene3D" id="3.40.50.150">
    <property type="entry name" value="Vaccinia Virus protein VP39"/>
    <property type="match status" value="1"/>
</dbReference>
<gene>
    <name evidence="10" type="ORF">BaRGS_00030203</name>
</gene>
<reference evidence="10 11" key="1">
    <citation type="journal article" date="2023" name="Sci. Data">
        <title>Genome assembly of the Korean intertidal mud-creeper Batillaria attramentaria.</title>
        <authorList>
            <person name="Patra A.K."/>
            <person name="Ho P.T."/>
            <person name="Jun S."/>
            <person name="Lee S.J."/>
            <person name="Kim Y."/>
            <person name="Won Y.J."/>
        </authorList>
    </citation>
    <scope>NUCLEOTIDE SEQUENCE [LARGE SCALE GENOMIC DNA]</scope>
    <source>
        <strain evidence="10">Wonlab-2016</strain>
    </source>
</reference>
<dbReference type="InterPro" id="IPR025714">
    <property type="entry name" value="Methyltranfer_dom"/>
</dbReference>
<evidence type="ECO:0000259" key="9">
    <source>
        <dbReference type="Pfam" id="PF13847"/>
    </source>
</evidence>
<sequence length="344" mass="37987">MADHPISGMVRGFYNKLNKETNFKCRLNDEDLTQDQIGVFSQLSDAIKERYYGSGMTIPEKLAGKRVLDIGCGSGSFVFILSKLVGPSGYVVGVDYCDGLIDTAKAQSEYHWKLWGYSKPNFEFHVGNAERLDELGLKAESFDLVVSNGVFCVVPDKDRAFAQAYNLLKTGGQFYLNDVYAEKDPPAKYKDNETLWCLGTTGAMRWDTLASTAVKAGFTVPYLTQAAPVKILKEEYNTMLENGRFMCAGWRLFKLPKGAKRGAARVTYNGNIPGFPEAFTWDKGVGVDVDSDLATILSASYLSDSFAFADASGSPTTKRNQNPFALVDKLKAEGRMPDSIYKVE</sequence>
<comment type="catalytic activity">
    <reaction evidence="7">
        <text>arsenic triglutathione + 2 [thioredoxin]-dithiol + 2 S-adenosyl-L-methionine + H2O = dimethylarsinous acid + 2 [thioredoxin]-disulfide + 3 glutathione + 2 S-adenosyl-L-homocysteine + 2 H(+)</text>
        <dbReference type="Rhea" id="RHEA:69464"/>
        <dbReference type="Rhea" id="RHEA-COMP:10698"/>
        <dbReference type="Rhea" id="RHEA-COMP:10700"/>
        <dbReference type="ChEBI" id="CHEBI:15377"/>
        <dbReference type="ChEBI" id="CHEBI:15378"/>
        <dbReference type="ChEBI" id="CHEBI:23808"/>
        <dbReference type="ChEBI" id="CHEBI:29950"/>
        <dbReference type="ChEBI" id="CHEBI:50058"/>
        <dbReference type="ChEBI" id="CHEBI:57856"/>
        <dbReference type="ChEBI" id="CHEBI:57925"/>
        <dbReference type="ChEBI" id="CHEBI:59789"/>
        <dbReference type="ChEBI" id="CHEBI:183640"/>
        <dbReference type="EC" id="2.1.1.137"/>
    </reaction>
</comment>
<accession>A0ABD0JUN3</accession>
<dbReference type="InterPro" id="IPR026669">
    <property type="entry name" value="Arsenite_MeTrfase-like"/>
</dbReference>
<organism evidence="10 11">
    <name type="scientific">Batillaria attramentaria</name>
    <dbReference type="NCBI Taxonomy" id="370345"/>
    <lineage>
        <taxon>Eukaryota</taxon>
        <taxon>Metazoa</taxon>
        <taxon>Spiralia</taxon>
        <taxon>Lophotrochozoa</taxon>
        <taxon>Mollusca</taxon>
        <taxon>Gastropoda</taxon>
        <taxon>Caenogastropoda</taxon>
        <taxon>Sorbeoconcha</taxon>
        <taxon>Cerithioidea</taxon>
        <taxon>Batillariidae</taxon>
        <taxon>Batillaria</taxon>
    </lineage>
</organism>
<evidence type="ECO:0000313" key="11">
    <source>
        <dbReference type="Proteomes" id="UP001519460"/>
    </source>
</evidence>
<protein>
    <recommendedName>
        <fullName evidence="5">Arsenite methyltransferase</fullName>
        <ecNumber evidence="4">2.1.1.137</ecNumber>
    </recommendedName>
</protein>
<keyword evidence="2" id="KW-0949">S-adenosyl-L-methionine</keyword>
<comment type="caution">
    <text evidence="10">The sequence shown here is derived from an EMBL/GenBank/DDBJ whole genome shotgun (WGS) entry which is preliminary data.</text>
</comment>
<comment type="similarity">
    <text evidence="3">Belongs to the methyltransferase superfamily. Arsenite methyltransferase family.</text>
</comment>
<feature type="domain" description="Methyltransferase" evidence="9">
    <location>
        <begin position="63"/>
        <end position="241"/>
    </location>
</feature>
<evidence type="ECO:0000256" key="4">
    <source>
        <dbReference type="ARBA" id="ARBA00034521"/>
    </source>
</evidence>
<dbReference type="InterPro" id="IPR029063">
    <property type="entry name" value="SAM-dependent_MTases_sf"/>
</dbReference>
<dbReference type="PANTHER" id="PTHR43675:SF8">
    <property type="entry name" value="ARSENITE METHYLTRANSFERASE"/>
    <property type="match status" value="1"/>
</dbReference>
<evidence type="ECO:0000256" key="6">
    <source>
        <dbReference type="ARBA" id="ARBA00047941"/>
    </source>
</evidence>
<comment type="catalytic activity">
    <reaction evidence="8">
        <text>arsenic triglutathione + 3 [thioredoxin]-dithiol + 3 S-adenosyl-L-methionine = trimethylarsine + 3 [thioredoxin]-disulfide + 3 glutathione + 3 S-adenosyl-L-homocysteine + 3 H(+)</text>
        <dbReference type="Rhea" id="RHEA:69432"/>
        <dbReference type="Rhea" id="RHEA-COMP:10698"/>
        <dbReference type="Rhea" id="RHEA-COMP:10700"/>
        <dbReference type="ChEBI" id="CHEBI:15378"/>
        <dbReference type="ChEBI" id="CHEBI:27130"/>
        <dbReference type="ChEBI" id="CHEBI:29950"/>
        <dbReference type="ChEBI" id="CHEBI:50058"/>
        <dbReference type="ChEBI" id="CHEBI:57856"/>
        <dbReference type="ChEBI" id="CHEBI:57925"/>
        <dbReference type="ChEBI" id="CHEBI:59789"/>
        <dbReference type="ChEBI" id="CHEBI:183640"/>
        <dbReference type="EC" id="2.1.1.137"/>
    </reaction>
</comment>
<evidence type="ECO:0000256" key="8">
    <source>
        <dbReference type="ARBA" id="ARBA00048428"/>
    </source>
</evidence>
<dbReference type="EMBL" id="JACVVK020000323">
    <property type="protein sequence ID" value="KAK7478531.1"/>
    <property type="molecule type" value="Genomic_DNA"/>
</dbReference>
<dbReference type="CDD" id="cd02440">
    <property type="entry name" value="AdoMet_MTases"/>
    <property type="match status" value="1"/>
</dbReference>
<keyword evidence="11" id="KW-1185">Reference proteome</keyword>
<comment type="catalytic activity">
    <reaction evidence="6">
        <text>arsenic triglutathione + [thioredoxin]-dithiol + S-adenosyl-L-methionine + 2 H2O = methylarsonous acid + [thioredoxin]-disulfide + 3 glutathione + S-adenosyl-L-homocysteine + H(+)</text>
        <dbReference type="Rhea" id="RHEA:69460"/>
        <dbReference type="Rhea" id="RHEA-COMP:10698"/>
        <dbReference type="Rhea" id="RHEA-COMP:10700"/>
        <dbReference type="ChEBI" id="CHEBI:15377"/>
        <dbReference type="ChEBI" id="CHEBI:15378"/>
        <dbReference type="ChEBI" id="CHEBI:17826"/>
        <dbReference type="ChEBI" id="CHEBI:29950"/>
        <dbReference type="ChEBI" id="CHEBI:50058"/>
        <dbReference type="ChEBI" id="CHEBI:57856"/>
        <dbReference type="ChEBI" id="CHEBI:57925"/>
        <dbReference type="ChEBI" id="CHEBI:59789"/>
        <dbReference type="ChEBI" id="CHEBI:183640"/>
        <dbReference type="EC" id="2.1.1.137"/>
    </reaction>
</comment>
<evidence type="ECO:0000256" key="7">
    <source>
        <dbReference type="ARBA" id="ARBA00047943"/>
    </source>
</evidence>
<evidence type="ECO:0000313" key="10">
    <source>
        <dbReference type="EMBL" id="KAK7478531.1"/>
    </source>
</evidence>
<evidence type="ECO:0000256" key="3">
    <source>
        <dbReference type="ARBA" id="ARBA00034487"/>
    </source>
</evidence>
<proteinExistence type="inferred from homology"/>
<keyword evidence="1" id="KW-0808">Transferase</keyword>